<evidence type="ECO:0000256" key="3">
    <source>
        <dbReference type="ARBA" id="ARBA00022801"/>
    </source>
</evidence>
<feature type="domain" description="DUF7580" evidence="8">
    <location>
        <begin position="2"/>
        <end position="99"/>
    </location>
</feature>
<dbReference type="InterPro" id="IPR056002">
    <property type="entry name" value="DUF7580"/>
</dbReference>
<evidence type="ECO:0000256" key="4">
    <source>
        <dbReference type="ARBA" id="ARBA00022825"/>
    </source>
</evidence>
<evidence type="ECO:0000256" key="5">
    <source>
        <dbReference type="PROSITE-ProRule" id="PRU01240"/>
    </source>
</evidence>
<keyword evidence="4" id="KW-0720">Serine protease</keyword>
<dbReference type="PANTHER" id="PTHR43806:SF11">
    <property type="entry name" value="CEREVISIN-RELATED"/>
    <property type="match status" value="1"/>
</dbReference>
<evidence type="ECO:0000256" key="6">
    <source>
        <dbReference type="SAM" id="MobiDB-lite"/>
    </source>
</evidence>
<dbReference type="PRINTS" id="PR00723">
    <property type="entry name" value="SUBTILISIN"/>
</dbReference>
<dbReference type="InterPro" id="IPR036852">
    <property type="entry name" value="Peptidase_S8/S53_dom_sf"/>
</dbReference>
<dbReference type="EMBL" id="CP075869">
    <property type="protein sequence ID" value="QYT04619.1"/>
    <property type="molecule type" value="Genomic_DNA"/>
</dbReference>
<dbReference type="Pfam" id="PF00082">
    <property type="entry name" value="Peptidase_S8"/>
    <property type="match status" value="1"/>
</dbReference>
<dbReference type="Pfam" id="PF24476">
    <property type="entry name" value="DUF7580"/>
    <property type="match status" value="1"/>
</dbReference>
<evidence type="ECO:0000259" key="8">
    <source>
        <dbReference type="Pfam" id="PF24476"/>
    </source>
</evidence>
<proteinExistence type="inferred from homology"/>
<evidence type="ECO:0008006" key="11">
    <source>
        <dbReference type="Google" id="ProtNLM"/>
    </source>
</evidence>
<dbReference type="AlphaFoldDB" id="A0A8G0LLR2"/>
<feature type="compositionally biased region" description="Polar residues" evidence="6">
    <location>
        <begin position="158"/>
        <end position="175"/>
    </location>
</feature>
<keyword evidence="10" id="KW-1185">Reference proteome</keyword>
<keyword evidence="2" id="KW-0645">Protease</keyword>
<dbReference type="CDD" id="cd00306">
    <property type="entry name" value="Peptidases_S8_S53"/>
    <property type="match status" value="1"/>
</dbReference>
<dbReference type="Gene3D" id="3.40.50.200">
    <property type="entry name" value="Peptidase S8/S53 domain"/>
    <property type="match status" value="1"/>
</dbReference>
<reference evidence="9 10" key="1">
    <citation type="journal article" date="2021" name="BMC Genomics">
        <title>Telomere-to-telomere genome assembly of asparaginase-producing Trichoderma simmonsii.</title>
        <authorList>
            <person name="Chung D."/>
            <person name="Kwon Y.M."/>
            <person name="Yang Y."/>
        </authorList>
    </citation>
    <scope>NUCLEOTIDE SEQUENCE [LARGE SCALE GENOMIC DNA]</scope>
    <source>
        <strain evidence="9 10">GH-Sj1</strain>
    </source>
</reference>
<sequence length="516" mass="57045">MKDSVFLALGKLLVEIELGMRITSTERNRNGQPSLWLTLDKILEEDRLPSVGDDYLNAIEACLDLHQSNSELMPEERTSELSRLIYDSIVVNLEKEFSRYRKSRKRKRRCDVSPSSMDLGLSPVSADTGSIQIFKSRNEETNIAGAADLWNASFRNSSPLNKSANNRQSSIQPEESGNAADQGAKESSKQPQITTEESVMTNRRVLDDLEPDVSATDSRALRASNEFFSKMEGFLESYLPRSYTEPSRRAKVCIIDTGIDLKHPSVQGAKKRLREMISFKGDSMEDETGHGTLVAELVLRLAPEATLCVAKVAVAKTMPEEDTQLITRAIYWAVLQDADIISLSLALDLLDPELDYAIKRATEHGKIIVAAAGNDGLNMLRAYPASNRNVLCIHASDGKGKEGGISPNAWDNDDNFMTLGVDISLNWRGKPIVKSGTSFATAVAAAIAADALAIISPEVSEDHRKRLHSSEGMRLIFALLSKPSGTGYKYVAPWNLWGEDRSDKLIRELILDTLKR</sequence>
<feature type="region of interest" description="Disordered" evidence="6">
    <location>
        <begin position="158"/>
        <end position="211"/>
    </location>
</feature>
<protein>
    <recommendedName>
        <fullName evidence="11">Peptidase S8/S53 domain-containing protein</fullName>
    </recommendedName>
</protein>
<evidence type="ECO:0000313" key="9">
    <source>
        <dbReference type="EMBL" id="QYT04619.1"/>
    </source>
</evidence>
<comment type="similarity">
    <text evidence="1 5">Belongs to the peptidase S8 family.</text>
</comment>
<dbReference type="GO" id="GO:0006508">
    <property type="term" value="P:proteolysis"/>
    <property type="evidence" value="ECO:0007669"/>
    <property type="project" value="UniProtKB-KW"/>
</dbReference>
<evidence type="ECO:0000256" key="1">
    <source>
        <dbReference type="ARBA" id="ARBA00011073"/>
    </source>
</evidence>
<gene>
    <name evidence="9" type="ORF">H0G86_011524</name>
</gene>
<dbReference type="SUPFAM" id="SSF52743">
    <property type="entry name" value="Subtilisin-like"/>
    <property type="match status" value="1"/>
</dbReference>
<name>A0A8G0LLR2_9HYPO</name>
<evidence type="ECO:0000259" key="7">
    <source>
        <dbReference type="Pfam" id="PF00082"/>
    </source>
</evidence>
<organism evidence="9 10">
    <name type="scientific">Trichoderma simmonsii</name>
    <dbReference type="NCBI Taxonomy" id="1491479"/>
    <lineage>
        <taxon>Eukaryota</taxon>
        <taxon>Fungi</taxon>
        <taxon>Dikarya</taxon>
        <taxon>Ascomycota</taxon>
        <taxon>Pezizomycotina</taxon>
        <taxon>Sordariomycetes</taxon>
        <taxon>Hypocreomycetidae</taxon>
        <taxon>Hypocreales</taxon>
        <taxon>Hypocreaceae</taxon>
        <taxon>Trichoderma</taxon>
    </lineage>
</organism>
<dbReference type="PROSITE" id="PS51892">
    <property type="entry name" value="SUBTILASE"/>
    <property type="match status" value="1"/>
</dbReference>
<evidence type="ECO:0000256" key="2">
    <source>
        <dbReference type="ARBA" id="ARBA00022670"/>
    </source>
</evidence>
<evidence type="ECO:0000313" key="10">
    <source>
        <dbReference type="Proteomes" id="UP000826661"/>
    </source>
</evidence>
<feature type="domain" description="Peptidase S8/S53" evidence="7">
    <location>
        <begin position="250"/>
        <end position="453"/>
    </location>
</feature>
<accession>A0A8G0LLR2</accession>
<feature type="compositionally biased region" description="Polar residues" evidence="6">
    <location>
        <begin position="189"/>
        <end position="201"/>
    </location>
</feature>
<dbReference type="GO" id="GO:0004252">
    <property type="term" value="F:serine-type endopeptidase activity"/>
    <property type="evidence" value="ECO:0007669"/>
    <property type="project" value="InterPro"/>
</dbReference>
<dbReference type="InterPro" id="IPR050131">
    <property type="entry name" value="Peptidase_S8_subtilisin-like"/>
</dbReference>
<keyword evidence="3" id="KW-0378">Hydrolase</keyword>
<dbReference type="InterPro" id="IPR015500">
    <property type="entry name" value="Peptidase_S8_subtilisin-rel"/>
</dbReference>
<dbReference type="PANTHER" id="PTHR43806">
    <property type="entry name" value="PEPTIDASE S8"/>
    <property type="match status" value="1"/>
</dbReference>
<dbReference type="InterPro" id="IPR000209">
    <property type="entry name" value="Peptidase_S8/S53_dom"/>
</dbReference>
<comment type="caution">
    <text evidence="5">Lacks conserved residue(s) required for the propagation of feature annotation.</text>
</comment>
<dbReference type="Proteomes" id="UP000826661">
    <property type="component" value="Chromosome VI"/>
</dbReference>